<comment type="caution">
    <text evidence="2">The sequence shown here is derived from an EMBL/GenBank/DDBJ whole genome shotgun (WGS) entry which is preliminary data.</text>
</comment>
<reference evidence="2 3" key="1">
    <citation type="submission" date="2023-07" db="EMBL/GenBank/DDBJ databases">
        <title>Sorghum-associated microbial communities from plants grown in Nebraska, USA.</title>
        <authorList>
            <person name="Schachtman D."/>
        </authorList>
    </citation>
    <scope>NUCLEOTIDE SEQUENCE [LARGE SCALE GENOMIC DNA]</scope>
    <source>
        <strain evidence="2 3">4272</strain>
    </source>
</reference>
<proteinExistence type="predicted"/>
<dbReference type="InterPro" id="IPR050228">
    <property type="entry name" value="Carboxylesterase_BioH"/>
</dbReference>
<dbReference type="PANTHER" id="PTHR43194">
    <property type="entry name" value="HYDROLASE ALPHA/BETA FOLD FAMILY"/>
    <property type="match status" value="1"/>
</dbReference>
<organism evidence="2 3">
    <name type="scientific">Nocardia kruczakiae</name>
    <dbReference type="NCBI Taxonomy" id="261477"/>
    <lineage>
        <taxon>Bacteria</taxon>
        <taxon>Bacillati</taxon>
        <taxon>Actinomycetota</taxon>
        <taxon>Actinomycetes</taxon>
        <taxon>Mycobacteriales</taxon>
        <taxon>Nocardiaceae</taxon>
        <taxon>Nocardia</taxon>
    </lineage>
</organism>
<gene>
    <name evidence="2" type="ORF">J2W56_004478</name>
</gene>
<dbReference type="PANTHER" id="PTHR43194:SF2">
    <property type="entry name" value="PEROXISOMAL MEMBRANE PROTEIN LPX1"/>
    <property type="match status" value="1"/>
</dbReference>
<evidence type="ECO:0000259" key="1">
    <source>
        <dbReference type="Pfam" id="PF12697"/>
    </source>
</evidence>
<name>A0ABU1XL73_9NOCA</name>
<accession>A0ABU1XL73</accession>
<dbReference type="Proteomes" id="UP001251217">
    <property type="component" value="Unassembled WGS sequence"/>
</dbReference>
<dbReference type="InterPro" id="IPR000073">
    <property type="entry name" value="AB_hydrolase_1"/>
</dbReference>
<evidence type="ECO:0000313" key="2">
    <source>
        <dbReference type="EMBL" id="MDR7170727.1"/>
    </source>
</evidence>
<feature type="domain" description="AB hydrolase-1" evidence="1">
    <location>
        <begin position="54"/>
        <end position="278"/>
    </location>
</feature>
<keyword evidence="3" id="KW-1185">Reference proteome</keyword>
<protein>
    <submittedName>
        <fullName evidence="2">Pimeloyl-ACP methyl ester carboxylesterase</fullName>
    </submittedName>
</protein>
<evidence type="ECO:0000313" key="3">
    <source>
        <dbReference type="Proteomes" id="UP001251217"/>
    </source>
</evidence>
<dbReference type="Pfam" id="PF12697">
    <property type="entry name" value="Abhydrolase_6"/>
    <property type="match status" value="1"/>
</dbReference>
<sequence length="293" mass="31752">MNSASAVPSFFGAAERDFLVSAHRKPHREVMTMPYLTVDDVQLYYEDQGTGQPLLFLHGWGTSGRVWGAQQAALVTEFRVVTVDWRGCGRSDRPVAGNNLTGVLADLVELIRQLGLHRPVVIGSSVGATFATELALARPDLLGGVVAVDGPAYWPGQGMPLAEIIGEMRDHRAEFVARWVPNWYAPGTSPALVDWTVRQILDSGVYIDELFHLFATYDPRPRLPRLRTPIHYLHGELDAEIPVAVARACAALTPGARVGVIAGAGHMPQQERAAEFTAALRAAIANFALQAAA</sequence>
<dbReference type="EMBL" id="JAVDWW010000007">
    <property type="protein sequence ID" value="MDR7170727.1"/>
    <property type="molecule type" value="Genomic_DNA"/>
</dbReference>
<dbReference type="RefSeq" id="WP_218023161.1">
    <property type="nucleotide sequence ID" value="NZ_JAVDWW010000007.1"/>
</dbReference>